<reference evidence="1" key="1">
    <citation type="submission" date="2015-04" db="UniProtKB">
        <authorList>
            <consortium name="EnsemblPlants"/>
        </authorList>
    </citation>
    <scope>IDENTIFICATION</scope>
</reference>
<dbReference type="EnsemblPlants" id="OMERI08G16660.2">
    <property type="protein sequence ID" value="OMERI08G16660.2"/>
    <property type="gene ID" value="OMERI08G16660"/>
</dbReference>
<sequence>MGWNGVSCCARRRWLRLAEQLLGRRLREGLHCGYGIADLAKYITIDACYAIEKRRYKVEGTTGENQHAEATALFKKTIWYSKEMILCWPRKSVN</sequence>
<evidence type="ECO:0000313" key="2">
    <source>
        <dbReference type="Proteomes" id="UP000008021"/>
    </source>
</evidence>
<dbReference type="Gramene" id="OMERI08G16660.2">
    <property type="protein sequence ID" value="OMERI08G16660.2"/>
    <property type="gene ID" value="OMERI08G16660"/>
</dbReference>
<dbReference type="HOGENOM" id="CLU_2389888_0_0_1"/>
<keyword evidence="2" id="KW-1185">Reference proteome</keyword>
<name>A0A0E0ENA2_9ORYZ</name>
<evidence type="ECO:0000313" key="1">
    <source>
        <dbReference type="EnsemblPlants" id="OMERI08G16660.2"/>
    </source>
</evidence>
<organism evidence="1">
    <name type="scientific">Oryza meridionalis</name>
    <dbReference type="NCBI Taxonomy" id="40149"/>
    <lineage>
        <taxon>Eukaryota</taxon>
        <taxon>Viridiplantae</taxon>
        <taxon>Streptophyta</taxon>
        <taxon>Embryophyta</taxon>
        <taxon>Tracheophyta</taxon>
        <taxon>Spermatophyta</taxon>
        <taxon>Magnoliopsida</taxon>
        <taxon>Liliopsida</taxon>
        <taxon>Poales</taxon>
        <taxon>Poaceae</taxon>
        <taxon>BOP clade</taxon>
        <taxon>Oryzoideae</taxon>
        <taxon>Oryzeae</taxon>
        <taxon>Oryzinae</taxon>
        <taxon>Oryza</taxon>
    </lineage>
</organism>
<dbReference type="AlphaFoldDB" id="A0A0E0ENA2"/>
<dbReference type="Proteomes" id="UP000008021">
    <property type="component" value="Chromosome 8"/>
</dbReference>
<accession>A0A0E0ENA2</accession>
<protein>
    <submittedName>
        <fullName evidence="1">Uncharacterized protein</fullName>
    </submittedName>
</protein>
<proteinExistence type="predicted"/>
<reference evidence="1" key="2">
    <citation type="submission" date="2018-05" db="EMBL/GenBank/DDBJ databases">
        <title>OmerRS3 (Oryza meridionalis Reference Sequence Version 3).</title>
        <authorList>
            <person name="Zhang J."/>
            <person name="Kudrna D."/>
            <person name="Lee S."/>
            <person name="Talag J."/>
            <person name="Welchert J."/>
            <person name="Wing R.A."/>
        </authorList>
    </citation>
    <scope>NUCLEOTIDE SEQUENCE [LARGE SCALE GENOMIC DNA]</scope>
    <source>
        <strain evidence="1">cv. OR44</strain>
    </source>
</reference>